<protein>
    <submittedName>
        <fullName evidence="1">Superoxide dismutase</fullName>
    </submittedName>
</protein>
<sequence>MLHSLLQSLDAIHPFPRAEAHCDIPCKIYDPSTALIAALSVVRLMDIMNEKSAGGDMTSLATQNSIARCVMRKEEEAEKVKHEIRIIWGDYFKTPQFEAFPDASSVVHKIMLLGGACKQGVNRADGEALVDAVNQFAEIFWATKGIKTTRKTCPYPPSLAVVYPVL</sequence>
<dbReference type="NCBIfam" id="TIGR02753">
    <property type="entry name" value="sodN"/>
    <property type="match status" value="1"/>
</dbReference>
<evidence type="ECO:0000313" key="2">
    <source>
        <dbReference type="Proteomes" id="UP000035054"/>
    </source>
</evidence>
<dbReference type="Pfam" id="PF09055">
    <property type="entry name" value="Sod_Ni"/>
    <property type="match status" value="1"/>
</dbReference>
<dbReference type="GO" id="GO:0004784">
    <property type="term" value="F:superoxide dismutase activity"/>
    <property type="evidence" value="ECO:0007669"/>
    <property type="project" value="InterPro"/>
</dbReference>
<organism evidence="1 2">
    <name type="scientific">Candidatus Synechococcus spongiarum 142</name>
    <dbReference type="NCBI Taxonomy" id="1608213"/>
    <lineage>
        <taxon>Bacteria</taxon>
        <taxon>Bacillati</taxon>
        <taxon>Cyanobacteriota</taxon>
        <taxon>Cyanophyceae</taxon>
        <taxon>Synechococcales</taxon>
        <taxon>Synechococcaceae</taxon>
        <taxon>Synechococcus</taxon>
    </lineage>
</organism>
<reference evidence="1 2" key="1">
    <citation type="submission" date="2015-01" db="EMBL/GenBank/DDBJ databases">
        <title>Lifestyle Evolution in Cyanobacterial Symbionts of Sponges.</title>
        <authorList>
            <person name="Burgsdorf I."/>
            <person name="Slaby B.M."/>
            <person name="Handley K.M."/>
            <person name="Haber M."/>
            <person name="Blom J."/>
            <person name="Marshall C.W."/>
            <person name="Gilbert J.A."/>
            <person name="Hentschel U."/>
            <person name="Steindler L."/>
        </authorList>
    </citation>
    <scope>NUCLEOTIDE SEQUENCE [LARGE SCALE GENOMIC DNA]</scope>
    <source>
        <strain evidence="1">142</strain>
    </source>
</reference>
<comment type="caution">
    <text evidence="1">The sequence shown here is derived from an EMBL/GenBank/DDBJ whole genome shotgun (WGS) entry which is preliminary data.</text>
</comment>
<dbReference type="GO" id="GO:0016151">
    <property type="term" value="F:nickel cation binding"/>
    <property type="evidence" value="ECO:0007669"/>
    <property type="project" value="InterPro"/>
</dbReference>
<proteinExistence type="predicted"/>
<evidence type="ECO:0000313" key="1">
    <source>
        <dbReference type="EMBL" id="KKZ14917.1"/>
    </source>
</evidence>
<accession>A0A6N3X9C3</accession>
<gene>
    <name evidence="1" type="ORF">TH68_03230</name>
</gene>
<dbReference type="SUPFAM" id="SSF109770">
    <property type="entry name" value="Nickel-containing superoxide dismutase, NiSOD"/>
    <property type="match status" value="1"/>
</dbReference>
<dbReference type="Proteomes" id="UP000035054">
    <property type="component" value="Unassembled WGS sequence"/>
</dbReference>
<dbReference type="Gene3D" id="1.20.120.400">
    <property type="entry name" value="Nickel-containing superoxide dismutase"/>
    <property type="match status" value="1"/>
</dbReference>
<dbReference type="InterPro" id="IPR036502">
    <property type="entry name" value="NiSOD_sf"/>
</dbReference>
<dbReference type="AlphaFoldDB" id="A0A6N3X9C3"/>
<dbReference type="EMBL" id="JXUO01000103">
    <property type="protein sequence ID" value="KKZ14917.1"/>
    <property type="molecule type" value="Genomic_DNA"/>
</dbReference>
<dbReference type="InterPro" id="IPR014123">
    <property type="entry name" value="Superoxide_dismutase_Ni-type"/>
</dbReference>
<name>A0A6N3X9C3_9SYNE</name>